<accession>A0A8S1RFP2</accession>
<reference evidence="3" key="1">
    <citation type="submission" date="2021-01" db="EMBL/GenBank/DDBJ databases">
        <authorList>
            <consortium name="Genoscope - CEA"/>
            <person name="William W."/>
        </authorList>
    </citation>
    <scope>NUCLEOTIDE SEQUENCE</scope>
</reference>
<comment type="caution">
    <text evidence="3">The sequence shown here is derived from an EMBL/GenBank/DDBJ whole genome shotgun (WGS) entry which is preliminary data.</text>
</comment>
<dbReference type="EMBL" id="CAJJDN010000165">
    <property type="protein sequence ID" value="CAD8126132.1"/>
    <property type="molecule type" value="Genomic_DNA"/>
</dbReference>
<dbReference type="InterPro" id="IPR001623">
    <property type="entry name" value="DnaJ_domain"/>
</dbReference>
<dbReference type="AlphaFoldDB" id="A0A8S1RFP2"/>
<keyword evidence="1" id="KW-0143">Chaperone</keyword>
<keyword evidence="4" id="KW-1185">Reference proteome</keyword>
<dbReference type="PANTHER" id="PTHR44145">
    <property type="entry name" value="DNAJ HOMOLOG SUBFAMILY A MEMBER 3, MITOCHONDRIAL"/>
    <property type="match status" value="1"/>
</dbReference>
<dbReference type="PROSITE" id="PS50076">
    <property type="entry name" value="DNAJ_2"/>
    <property type="match status" value="1"/>
</dbReference>
<evidence type="ECO:0000313" key="4">
    <source>
        <dbReference type="Proteomes" id="UP000692954"/>
    </source>
</evidence>
<sequence>MFQSSRFFCALNRYSRLTKYTKDYYKILNIPKTANQADIRIAYLKMASRYHPDSQMKDEIKYQEVREAFQVLSDTSLKMEFDNYQSKAQEDLNITQTNQDTINNQQQTIQMEFLFKKGDQEFPFNLDIPSNKILSKEELENVSSSRMKKFMLTEGGFEKFFKDNISYLDKGLTFIIEILKLITRKK</sequence>
<organism evidence="3 4">
    <name type="scientific">Paramecium sonneborni</name>
    <dbReference type="NCBI Taxonomy" id="65129"/>
    <lineage>
        <taxon>Eukaryota</taxon>
        <taxon>Sar</taxon>
        <taxon>Alveolata</taxon>
        <taxon>Ciliophora</taxon>
        <taxon>Intramacronucleata</taxon>
        <taxon>Oligohymenophorea</taxon>
        <taxon>Peniculida</taxon>
        <taxon>Parameciidae</taxon>
        <taxon>Paramecium</taxon>
    </lineage>
</organism>
<gene>
    <name evidence="3" type="ORF">PSON_ATCC_30995.1.T1650025</name>
</gene>
<dbReference type="InterPro" id="IPR051938">
    <property type="entry name" value="Apopto_cytoskel_mod"/>
</dbReference>
<dbReference type="CDD" id="cd06257">
    <property type="entry name" value="DnaJ"/>
    <property type="match status" value="1"/>
</dbReference>
<feature type="domain" description="J" evidence="2">
    <location>
        <begin position="23"/>
        <end position="85"/>
    </location>
</feature>
<evidence type="ECO:0000256" key="1">
    <source>
        <dbReference type="ARBA" id="ARBA00023186"/>
    </source>
</evidence>
<dbReference type="PROSITE" id="PS00636">
    <property type="entry name" value="DNAJ_1"/>
    <property type="match status" value="1"/>
</dbReference>
<dbReference type="Pfam" id="PF00226">
    <property type="entry name" value="DnaJ"/>
    <property type="match status" value="1"/>
</dbReference>
<dbReference type="Proteomes" id="UP000692954">
    <property type="component" value="Unassembled WGS sequence"/>
</dbReference>
<proteinExistence type="predicted"/>
<evidence type="ECO:0000313" key="3">
    <source>
        <dbReference type="EMBL" id="CAD8126132.1"/>
    </source>
</evidence>
<dbReference type="InterPro" id="IPR018253">
    <property type="entry name" value="DnaJ_domain_CS"/>
</dbReference>
<protein>
    <recommendedName>
        <fullName evidence="2">J domain-containing protein</fullName>
    </recommendedName>
</protein>
<evidence type="ECO:0000259" key="2">
    <source>
        <dbReference type="PROSITE" id="PS50076"/>
    </source>
</evidence>
<dbReference type="OrthoDB" id="10250354at2759"/>
<dbReference type="PANTHER" id="PTHR44145:SF3">
    <property type="entry name" value="DNAJ HOMOLOG SUBFAMILY A MEMBER 3, MITOCHONDRIAL"/>
    <property type="match status" value="1"/>
</dbReference>
<name>A0A8S1RFP2_9CILI</name>
<dbReference type="SMART" id="SM00271">
    <property type="entry name" value="DnaJ"/>
    <property type="match status" value="1"/>
</dbReference>